<protein>
    <submittedName>
        <fullName evidence="1">Uncharacterized protein</fullName>
    </submittedName>
</protein>
<sequence length="70" mass="7780">MLPDTIQPILKPYRKYRPGLAPAPRPLFPPASGFAAFPELVPPVVKTAHLSKPHRMNLGTKRQGVLRKVD</sequence>
<reference evidence="2" key="1">
    <citation type="submission" date="2016-10" db="EMBL/GenBank/DDBJ databases">
        <authorList>
            <person name="Varghese N."/>
            <person name="Submissions S."/>
        </authorList>
    </citation>
    <scope>NUCLEOTIDE SEQUENCE [LARGE SCALE GENOMIC DNA]</scope>
    <source>
        <strain evidence="2">DSM 45460</strain>
    </source>
</reference>
<evidence type="ECO:0000313" key="1">
    <source>
        <dbReference type="EMBL" id="SDK09746.1"/>
    </source>
</evidence>
<dbReference type="Proteomes" id="UP000199213">
    <property type="component" value="Unassembled WGS sequence"/>
</dbReference>
<proteinExistence type="predicted"/>
<gene>
    <name evidence="1" type="ORF">SAMN04487820_104219</name>
</gene>
<keyword evidence="2" id="KW-1185">Reference proteome</keyword>
<dbReference type="AlphaFoldDB" id="A0A1G8Z3Y1"/>
<organism evidence="1 2">
    <name type="scientific">Actinopolyspora mzabensis</name>
    <dbReference type="NCBI Taxonomy" id="995066"/>
    <lineage>
        <taxon>Bacteria</taxon>
        <taxon>Bacillati</taxon>
        <taxon>Actinomycetota</taxon>
        <taxon>Actinomycetes</taxon>
        <taxon>Actinopolysporales</taxon>
        <taxon>Actinopolysporaceae</taxon>
        <taxon>Actinopolyspora</taxon>
    </lineage>
</organism>
<evidence type="ECO:0000313" key="2">
    <source>
        <dbReference type="Proteomes" id="UP000199213"/>
    </source>
</evidence>
<dbReference type="EMBL" id="FNFM01000004">
    <property type="protein sequence ID" value="SDK09746.1"/>
    <property type="molecule type" value="Genomic_DNA"/>
</dbReference>
<accession>A0A1G8Z3Y1</accession>
<name>A0A1G8Z3Y1_ACTMZ</name>